<evidence type="ECO:0000259" key="3">
    <source>
        <dbReference type="Pfam" id="PF24883"/>
    </source>
</evidence>
<feature type="domain" description="DUF7708" evidence="2">
    <location>
        <begin position="108"/>
        <end position="235"/>
    </location>
</feature>
<keyword evidence="5" id="KW-1185">Reference proteome</keyword>
<dbReference type="PANTHER" id="PTHR10039">
    <property type="entry name" value="AMELOGENIN"/>
    <property type="match status" value="1"/>
</dbReference>
<comment type="caution">
    <text evidence="4">The sequence shown here is derived from an EMBL/GenBank/DDBJ whole genome shotgun (WGS) entry which is preliminary data.</text>
</comment>
<dbReference type="EMBL" id="JAZHXI010000019">
    <property type="protein sequence ID" value="KAL2061229.1"/>
    <property type="molecule type" value="Genomic_DNA"/>
</dbReference>
<dbReference type="Pfam" id="PF24883">
    <property type="entry name" value="NPHP3_N"/>
    <property type="match status" value="1"/>
</dbReference>
<dbReference type="Pfam" id="PF24809">
    <property type="entry name" value="DUF7708"/>
    <property type="match status" value="1"/>
</dbReference>
<accession>A0ABR4BUB6</accession>
<evidence type="ECO:0000259" key="2">
    <source>
        <dbReference type="Pfam" id="PF24809"/>
    </source>
</evidence>
<dbReference type="InterPro" id="IPR027417">
    <property type="entry name" value="P-loop_NTPase"/>
</dbReference>
<sequence length="882" mass="100724">MLPADPDPECFSIKYNASKSRTLYLHYCQQLHHFVVSYLTPHHLMDTAWELGVRKHLASLPPAERAAFMAPATVDDCMAKIHVMRHRHRRIYHQMLETLGPLIVPLNRFQGAIDVVCQMQPMILSPVWGPIRAVITLASDRLATLQTLSQFLERLVEPLKRFQTYGNIFRGNPALQAALGALYCDLIDFCTRTVRFYGKSSVRTVFGSFDKDFQELSNNIRHHWTEIDIAANFVHITESSAIQKNEEIRRHSQLHGDIQRWLTPATISDDLTRYRAQCMEGSCDWIFKAEYIGSLRSQLVPYAVRITGRPGQGKTTLSSWIISELLQSTEIRVLYFFCKAGDPEKRLCLQVMRTLLSQLLRAYEECYASIERWYQNSGRSTADSYTEICEAFLELLPLATQKPLHVIIDAIDECSEAQELIQILQRCQAVASGPLHLIFTSREYPHLAPMFEFVNRTLSFPPKITENTINAYVSRRVSELDLGLDKRLVDELTYEVTRAADGLWLYARLALDELTQATSPSEIRRLSRSLPVDLRSLYSSMLSSSESRFSDAQLRIAQEILIWIDGADYMPWWHFHSDGILEDDALRVIIKFANGEDVFNPMKLIQQLCFPLLDVFYTTGVGERIPFAASFVHYSAEQYIQWTSDADKSLLPRMLQRRKLRRLYRGVTSAWYFTKSENFREVLQELRNDPYGNGVGAYFEMAYGMGDSWHMASLPDNLDEEDKQVVAELCGPLISYISTTQCVGWAEAAILINYAGGFTNLLENVQKALDILTDNNCTNTVPAWRAYVEGRRIFFMDLTYILKLTGPGYKAWDRSSAVMPDGFEGREVAMAILALGRQYQHYVDEAPKLIGLAGVAIDADDVIGKNSVTSEWQRRKPSNDNR</sequence>
<evidence type="ECO:0000256" key="1">
    <source>
        <dbReference type="ARBA" id="ARBA00022737"/>
    </source>
</evidence>
<evidence type="ECO:0008006" key="6">
    <source>
        <dbReference type="Google" id="ProtNLM"/>
    </source>
</evidence>
<evidence type="ECO:0000313" key="4">
    <source>
        <dbReference type="EMBL" id="KAL2061229.1"/>
    </source>
</evidence>
<dbReference type="InterPro" id="IPR056884">
    <property type="entry name" value="NPHP3-like_N"/>
</dbReference>
<reference evidence="4 5" key="1">
    <citation type="journal article" date="2024" name="Commun. Biol.">
        <title>Comparative genomic analysis of thermophilic fungi reveals convergent evolutionary adaptations and gene losses.</title>
        <authorList>
            <person name="Steindorff A.S."/>
            <person name="Aguilar-Pontes M.V."/>
            <person name="Robinson A.J."/>
            <person name="Andreopoulos B."/>
            <person name="LaButti K."/>
            <person name="Kuo A."/>
            <person name="Mondo S."/>
            <person name="Riley R."/>
            <person name="Otillar R."/>
            <person name="Haridas S."/>
            <person name="Lipzen A."/>
            <person name="Grimwood J."/>
            <person name="Schmutz J."/>
            <person name="Clum A."/>
            <person name="Reid I.D."/>
            <person name="Moisan M.C."/>
            <person name="Butler G."/>
            <person name="Nguyen T.T.M."/>
            <person name="Dewar K."/>
            <person name="Conant G."/>
            <person name="Drula E."/>
            <person name="Henrissat B."/>
            <person name="Hansel C."/>
            <person name="Singer S."/>
            <person name="Hutchinson M.I."/>
            <person name="de Vries R.P."/>
            <person name="Natvig D.O."/>
            <person name="Powell A.J."/>
            <person name="Tsang A."/>
            <person name="Grigoriev I.V."/>
        </authorList>
    </citation>
    <scope>NUCLEOTIDE SEQUENCE [LARGE SCALE GENOMIC DNA]</scope>
    <source>
        <strain evidence="4 5">CBS 494.80</strain>
    </source>
</reference>
<keyword evidence="1" id="KW-0677">Repeat</keyword>
<gene>
    <name evidence="4" type="ORF">VTL71DRAFT_7502</name>
</gene>
<organism evidence="4 5">
    <name type="scientific">Oculimacula yallundae</name>
    <dbReference type="NCBI Taxonomy" id="86028"/>
    <lineage>
        <taxon>Eukaryota</taxon>
        <taxon>Fungi</taxon>
        <taxon>Dikarya</taxon>
        <taxon>Ascomycota</taxon>
        <taxon>Pezizomycotina</taxon>
        <taxon>Leotiomycetes</taxon>
        <taxon>Helotiales</taxon>
        <taxon>Ploettnerulaceae</taxon>
        <taxon>Oculimacula</taxon>
    </lineage>
</organism>
<protein>
    <recommendedName>
        <fullName evidence="6">NACHT domain-containing protein</fullName>
    </recommendedName>
</protein>
<dbReference type="InterPro" id="IPR056125">
    <property type="entry name" value="DUF7708"/>
</dbReference>
<evidence type="ECO:0000313" key="5">
    <source>
        <dbReference type="Proteomes" id="UP001595075"/>
    </source>
</evidence>
<dbReference type="SUPFAM" id="SSF52540">
    <property type="entry name" value="P-loop containing nucleoside triphosphate hydrolases"/>
    <property type="match status" value="1"/>
</dbReference>
<dbReference type="Gene3D" id="3.40.50.300">
    <property type="entry name" value="P-loop containing nucleotide triphosphate hydrolases"/>
    <property type="match status" value="1"/>
</dbReference>
<dbReference type="PANTHER" id="PTHR10039:SF17">
    <property type="entry name" value="FUNGAL STAND N-TERMINAL GOODBYE DOMAIN-CONTAINING PROTEIN-RELATED"/>
    <property type="match status" value="1"/>
</dbReference>
<dbReference type="Proteomes" id="UP001595075">
    <property type="component" value="Unassembled WGS sequence"/>
</dbReference>
<proteinExistence type="predicted"/>
<feature type="domain" description="Nephrocystin 3-like N-terminal" evidence="3">
    <location>
        <begin position="281"/>
        <end position="442"/>
    </location>
</feature>
<name>A0ABR4BUB6_9HELO</name>